<name>F7YD24_MESOW</name>
<dbReference type="Proteomes" id="UP000001623">
    <property type="component" value="Chromosome"/>
</dbReference>
<feature type="compositionally biased region" description="Polar residues" evidence="1">
    <location>
        <begin position="162"/>
        <end position="177"/>
    </location>
</feature>
<gene>
    <name evidence="2" type="ordered locus">Mesop_1073</name>
</gene>
<protein>
    <recommendedName>
        <fullName evidence="4">N-acetyltransferase domain-containing protein</fullName>
    </recommendedName>
</protein>
<reference evidence="2 3" key="1">
    <citation type="submission" date="2010-10" db="EMBL/GenBank/DDBJ databases">
        <title>Complete sequence of Mesorhizobium opportunistum WSM2075.</title>
        <authorList>
            <consortium name="US DOE Joint Genome Institute"/>
            <person name="Lucas S."/>
            <person name="Copeland A."/>
            <person name="Lapidus A."/>
            <person name="Cheng J.-F."/>
            <person name="Bruce D."/>
            <person name="Goodwin L."/>
            <person name="Pitluck S."/>
            <person name="Chertkov O."/>
            <person name="Misra M."/>
            <person name="Detter J.C."/>
            <person name="Han C."/>
            <person name="Tapia R."/>
            <person name="Land M."/>
            <person name="Hauser L."/>
            <person name="Kyrpides N."/>
            <person name="Ovchinnikova G."/>
            <person name="Mavrommatis K.M."/>
            <person name="Tiwari R.P."/>
            <person name="Howieson J.G."/>
            <person name="O'Hara G.W."/>
            <person name="Nandasena K.G."/>
            <person name="Woyke T."/>
        </authorList>
    </citation>
    <scope>NUCLEOTIDE SEQUENCE [LARGE SCALE GENOMIC DNA]</scope>
    <source>
        <strain evidence="3">LMG 24607 / HAMBI 3007 / WSM2075</strain>
    </source>
</reference>
<dbReference type="AlphaFoldDB" id="F7YD24"/>
<dbReference type="HOGENOM" id="CLU_1432990_0_0_5"/>
<dbReference type="KEGG" id="mop:Mesop_1073"/>
<dbReference type="RefSeq" id="WP_013892298.1">
    <property type="nucleotide sequence ID" value="NC_015675.1"/>
</dbReference>
<dbReference type="InterPro" id="IPR016181">
    <property type="entry name" value="Acyl_CoA_acyltransferase"/>
</dbReference>
<evidence type="ECO:0000256" key="1">
    <source>
        <dbReference type="SAM" id="MobiDB-lite"/>
    </source>
</evidence>
<organism evidence="2 3">
    <name type="scientific">Mesorhizobium opportunistum (strain LMG 24607 / HAMBI 3007 / WSM2075)</name>
    <dbReference type="NCBI Taxonomy" id="536019"/>
    <lineage>
        <taxon>Bacteria</taxon>
        <taxon>Pseudomonadati</taxon>
        <taxon>Pseudomonadota</taxon>
        <taxon>Alphaproteobacteria</taxon>
        <taxon>Hyphomicrobiales</taxon>
        <taxon>Phyllobacteriaceae</taxon>
        <taxon>Mesorhizobium</taxon>
    </lineage>
</organism>
<dbReference type="SUPFAM" id="SSF55729">
    <property type="entry name" value="Acyl-CoA N-acyltransferases (Nat)"/>
    <property type="match status" value="1"/>
</dbReference>
<accession>F7YD24</accession>
<evidence type="ECO:0000313" key="2">
    <source>
        <dbReference type="EMBL" id="AEH85559.1"/>
    </source>
</evidence>
<dbReference type="Gene3D" id="3.40.630.30">
    <property type="match status" value="1"/>
</dbReference>
<evidence type="ECO:0008006" key="4">
    <source>
        <dbReference type="Google" id="ProtNLM"/>
    </source>
</evidence>
<feature type="region of interest" description="Disordered" evidence="1">
    <location>
        <begin position="156"/>
        <end position="189"/>
    </location>
</feature>
<dbReference type="STRING" id="536019.Mesop_1073"/>
<sequence length="189" mass="20943">MDFQLVRATETDLPFIMATERREGYDAFVGRWDEARHCKALGDDSHAYFVGIAGSVPIGFVILRDWASAERVTLVKRMAVVTPGQGQGRMLLAAAVDRVFVETEPIGSASVFSRTTTARGVPMRLSASRLKALRTAARFSRVCIVTNWSWRSCGRSGKIAPDNQSRSNRAITGTWSDGRSHPRARRRIS</sequence>
<proteinExistence type="predicted"/>
<dbReference type="EMBL" id="CP002279">
    <property type="protein sequence ID" value="AEH85559.1"/>
    <property type="molecule type" value="Genomic_DNA"/>
</dbReference>
<evidence type="ECO:0000313" key="3">
    <source>
        <dbReference type="Proteomes" id="UP000001623"/>
    </source>
</evidence>
<dbReference type="eggNOG" id="ENOG502ZT3C">
    <property type="taxonomic scope" value="Bacteria"/>
</dbReference>